<reference evidence="2 3" key="1">
    <citation type="journal article" date="2017" name="PLoS Biol.">
        <title>The sea cucumber genome provides insights into morphological evolution and visceral regeneration.</title>
        <authorList>
            <person name="Zhang X."/>
            <person name="Sun L."/>
            <person name="Yuan J."/>
            <person name="Sun Y."/>
            <person name="Gao Y."/>
            <person name="Zhang L."/>
            <person name="Li S."/>
            <person name="Dai H."/>
            <person name="Hamel J.F."/>
            <person name="Liu C."/>
            <person name="Yu Y."/>
            <person name="Liu S."/>
            <person name="Lin W."/>
            <person name="Guo K."/>
            <person name="Jin S."/>
            <person name="Xu P."/>
            <person name="Storey K.B."/>
            <person name="Huan P."/>
            <person name="Zhang T."/>
            <person name="Zhou Y."/>
            <person name="Zhang J."/>
            <person name="Lin C."/>
            <person name="Li X."/>
            <person name="Xing L."/>
            <person name="Huo D."/>
            <person name="Sun M."/>
            <person name="Wang L."/>
            <person name="Mercier A."/>
            <person name="Li F."/>
            <person name="Yang H."/>
            <person name="Xiang J."/>
        </authorList>
    </citation>
    <scope>NUCLEOTIDE SEQUENCE [LARGE SCALE GENOMIC DNA]</scope>
    <source>
        <strain evidence="2">Shaxun</strain>
        <tissue evidence="2">Muscle</tissue>
    </source>
</reference>
<dbReference type="PANTHER" id="PTHR10174:SF130">
    <property type="entry name" value="ALPHA-TOCOPHEROL TRANSFER PROTEIN-LIKE"/>
    <property type="match status" value="1"/>
</dbReference>
<dbReference type="InterPro" id="IPR001251">
    <property type="entry name" value="CRAL-TRIO_dom"/>
</dbReference>
<gene>
    <name evidence="2" type="ORF">BSL78_29363</name>
</gene>
<dbReference type="SMART" id="SM01100">
    <property type="entry name" value="CRAL_TRIO_N"/>
    <property type="match status" value="1"/>
</dbReference>
<dbReference type="AlphaFoldDB" id="A0A2G8JDN3"/>
<dbReference type="PRINTS" id="PR00180">
    <property type="entry name" value="CRETINALDHBP"/>
</dbReference>
<dbReference type="STRING" id="307972.A0A2G8JDN3"/>
<dbReference type="Pfam" id="PF03765">
    <property type="entry name" value="CRAL_TRIO_N"/>
    <property type="match status" value="1"/>
</dbReference>
<comment type="caution">
    <text evidence="2">The sequence shown here is derived from an EMBL/GenBank/DDBJ whole genome shotgun (WGS) entry which is preliminary data.</text>
</comment>
<dbReference type="Gene3D" id="1.10.8.20">
    <property type="entry name" value="N-terminal domain of phosphatidylinositol transfer protein sec14p"/>
    <property type="match status" value="1"/>
</dbReference>
<dbReference type="OrthoDB" id="75724at2759"/>
<dbReference type="InterPro" id="IPR036273">
    <property type="entry name" value="CRAL/TRIO_N_dom_sf"/>
</dbReference>
<dbReference type="Pfam" id="PF00650">
    <property type="entry name" value="CRAL_TRIO"/>
    <property type="match status" value="1"/>
</dbReference>
<proteinExistence type="predicted"/>
<sequence>MASIPYKCTLSPEMQKRAEKELGENHLMRKLAFNTLYKYMEEKPRIKFCRDENFLIRFLRAKKFEVDRAFKALKKYYELHLKVPEFFNDYNPRGIKHVLDDGYPYVLTDTDMEGRKVVAMRAGHWDPSKYPMLDICKALFMVIDQLVEDEETQINGVSSSLI</sequence>
<evidence type="ECO:0000313" key="3">
    <source>
        <dbReference type="Proteomes" id="UP000230750"/>
    </source>
</evidence>
<dbReference type="GO" id="GO:0016020">
    <property type="term" value="C:membrane"/>
    <property type="evidence" value="ECO:0007669"/>
    <property type="project" value="TreeGrafter"/>
</dbReference>
<organism evidence="2 3">
    <name type="scientific">Stichopus japonicus</name>
    <name type="common">Sea cucumber</name>
    <dbReference type="NCBI Taxonomy" id="307972"/>
    <lineage>
        <taxon>Eukaryota</taxon>
        <taxon>Metazoa</taxon>
        <taxon>Echinodermata</taxon>
        <taxon>Eleutherozoa</taxon>
        <taxon>Echinozoa</taxon>
        <taxon>Holothuroidea</taxon>
        <taxon>Aspidochirotacea</taxon>
        <taxon>Aspidochirotida</taxon>
        <taxon>Stichopodidae</taxon>
        <taxon>Apostichopus</taxon>
    </lineage>
</organism>
<dbReference type="InterPro" id="IPR011074">
    <property type="entry name" value="CRAL/TRIO_N_dom"/>
</dbReference>
<dbReference type="Proteomes" id="UP000230750">
    <property type="component" value="Unassembled WGS sequence"/>
</dbReference>
<dbReference type="InterPro" id="IPR036865">
    <property type="entry name" value="CRAL-TRIO_dom_sf"/>
</dbReference>
<dbReference type="SUPFAM" id="SSF46938">
    <property type="entry name" value="CRAL/TRIO N-terminal domain"/>
    <property type="match status" value="1"/>
</dbReference>
<protein>
    <submittedName>
        <fullName evidence="2">Putative alpha-tocopherol transfer protein-like</fullName>
    </submittedName>
</protein>
<name>A0A2G8JDN3_STIJA</name>
<dbReference type="PANTHER" id="PTHR10174">
    <property type="entry name" value="ALPHA-TOCOPHEROL TRANSFER PROTEIN-RELATED"/>
    <property type="match status" value="1"/>
</dbReference>
<dbReference type="Gene3D" id="3.40.525.10">
    <property type="entry name" value="CRAL-TRIO lipid binding domain"/>
    <property type="match status" value="1"/>
</dbReference>
<evidence type="ECO:0000313" key="2">
    <source>
        <dbReference type="EMBL" id="PIK33819.1"/>
    </source>
</evidence>
<dbReference type="Gene3D" id="1.20.5.1200">
    <property type="entry name" value="Alpha-tocopherol transfer"/>
    <property type="match status" value="1"/>
</dbReference>
<dbReference type="GO" id="GO:1902936">
    <property type="term" value="F:phosphatidylinositol bisphosphate binding"/>
    <property type="evidence" value="ECO:0007669"/>
    <property type="project" value="TreeGrafter"/>
</dbReference>
<dbReference type="EMBL" id="MRZV01002393">
    <property type="protein sequence ID" value="PIK33819.1"/>
    <property type="molecule type" value="Genomic_DNA"/>
</dbReference>
<evidence type="ECO:0000259" key="1">
    <source>
        <dbReference type="SMART" id="SM01100"/>
    </source>
</evidence>
<keyword evidence="3" id="KW-1185">Reference proteome</keyword>
<dbReference type="SUPFAM" id="SSF52087">
    <property type="entry name" value="CRAL/TRIO domain"/>
    <property type="match status" value="1"/>
</dbReference>
<feature type="domain" description="CRAL/TRIO N-terminal" evidence="1">
    <location>
        <begin position="51"/>
        <end position="76"/>
    </location>
</feature>
<accession>A0A2G8JDN3</accession>